<name>A0ABP8JZL9_9MICO</name>
<feature type="region of interest" description="Disordered" evidence="1">
    <location>
        <begin position="127"/>
        <end position="159"/>
    </location>
</feature>
<gene>
    <name evidence="2" type="ORF">GCM10023153_23220</name>
</gene>
<accession>A0ABP8JZL9</accession>
<feature type="compositionally biased region" description="Basic and acidic residues" evidence="1">
    <location>
        <begin position="131"/>
        <end position="141"/>
    </location>
</feature>
<dbReference type="EMBL" id="BAABFX010000032">
    <property type="protein sequence ID" value="GAA4398387.1"/>
    <property type="molecule type" value="Genomic_DNA"/>
</dbReference>
<sequence length="172" mass="18097">MNPYVGGGRPLLVGGCGERLVGGDCLRPRRVTLGDPRLGVGLVEPGGADREALGLQRGLLARGDDRVHDDAVLLALDVVVEVDAGGDEVVELGGAADRDLDDGTGFIRRALDGQGVLGDGARRLRTRRGRERQAHHPHDSDSQGTSSSPCGRWDGTWIGHAGACPKPRGRML</sequence>
<proteinExistence type="predicted"/>
<dbReference type="Proteomes" id="UP001500390">
    <property type="component" value="Unassembled WGS sequence"/>
</dbReference>
<evidence type="ECO:0000256" key="1">
    <source>
        <dbReference type="SAM" id="MobiDB-lite"/>
    </source>
</evidence>
<evidence type="ECO:0000313" key="2">
    <source>
        <dbReference type="EMBL" id="GAA4398387.1"/>
    </source>
</evidence>
<reference evidence="3" key="1">
    <citation type="journal article" date="2019" name="Int. J. Syst. Evol. Microbiol.">
        <title>The Global Catalogue of Microorganisms (GCM) 10K type strain sequencing project: providing services to taxonomists for standard genome sequencing and annotation.</title>
        <authorList>
            <consortium name="The Broad Institute Genomics Platform"/>
            <consortium name="The Broad Institute Genome Sequencing Center for Infectious Disease"/>
            <person name="Wu L."/>
            <person name="Ma J."/>
        </authorList>
    </citation>
    <scope>NUCLEOTIDE SEQUENCE [LARGE SCALE GENOMIC DNA]</scope>
    <source>
        <strain evidence="3">JCM 17738</strain>
    </source>
</reference>
<keyword evidence="3" id="KW-1185">Reference proteome</keyword>
<protein>
    <submittedName>
        <fullName evidence="2">Uncharacterized protein</fullName>
    </submittedName>
</protein>
<organism evidence="2 3">
    <name type="scientific">Ornithinibacter aureus</name>
    <dbReference type="NCBI Taxonomy" id="622664"/>
    <lineage>
        <taxon>Bacteria</taxon>
        <taxon>Bacillati</taxon>
        <taxon>Actinomycetota</taxon>
        <taxon>Actinomycetes</taxon>
        <taxon>Micrococcales</taxon>
        <taxon>Intrasporangiaceae</taxon>
        <taxon>Ornithinibacter</taxon>
    </lineage>
</organism>
<comment type="caution">
    <text evidence="2">The sequence shown here is derived from an EMBL/GenBank/DDBJ whole genome shotgun (WGS) entry which is preliminary data.</text>
</comment>
<dbReference type="RefSeq" id="WP_345118884.1">
    <property type="nucleotide sequence ID" value="NZ_BAABFX010000032.1"/>
</dbReference>
<evidence type="ECO:0000313" key="3">
    <source>
        <dbReference type="Proteomes" id="UP001500390"/>
    </source>
</evidence>